<reference evidence="3" key="1">
    <citation type="submission" date="2021-03" db="EMBL/GenBank/DDBJ databases">
        <authorList>
            <person name="Bekaert M."/>
        </authorList>
    </citation>
    <scope>NUCLEOTIDE SEQUENCE</scope>
</reference>
<evidence type="ECO:0000256" key="1">
    <source>
        <dbReference type="SAM" id="MobiDB-lite"/>
    </source>
</evidence>
<dbReference type="Proteomes" id="UP000683360">
    <property type="component" value="Unassembled WGS sequence"/>
</dbReference>
<sequence>MLVIFIVYLLFTQAICIDKDDPHACLDTNLSEYYCCSEYEDLNGKCTACKLGFKSRNGQPCMPCPENIYGHGCSSLCECSALHRCDHVRGCVLKEVSSTDYSITGPVEVSTYEGMTVSISGVNGNDENIHGRSDNFEMNEDVYHTIDENTMETTAIDKCSPYLEVIGGSMSSESMPNSPSDTSSFPKPYSCLKRRQFDHQKSLRA</sequence>
<keyword evidence="4" id="KW-1185">Reference proteome</keyword>
<organism evidence="3 4">
    <name type="scientific">Mytilus edulis</name>
    <name type="common">Blue mussel</name>
    <dbReference type="NCBI Taxonomy" id="6550"/>
    <lineage>
        <taxon>Eukaryota</taxon>
        <taxon>Metazoa</taxon>
        <taxon>Spiralia</taxon>
        <taxon>Lophotrochozoa</taxon>
        <taxon>Mollusca</taxon>
        <taxon>Bivalvia</taxon>
        <taxon>Autobranchia</taxon>
        <taxon>Pteriomorphia</taxon>
        <taxon>Mytilida</taxon>
        <taxon>Mytiloidea</taxon>
        <taxon>Mytilidae</taxon>
        <taxon>Mytilinae</taxon>
        <taxon>Mytilus</taxon>
    </lineage>
</organism>
<gene>
    <name evidence="3" type="ORF">MEDL_22073</name>
</gene>
<feature type="signal peptide" evidence="2">
    <location>
        <begin position="1"/>
        <end position="16"/>
    </location>
</feature>
<proteinExistence type="predicted"/>
<keyword evidence="2" id="KW-0732">Signal</keyword>
<feature type="chain" id="PRO_5035759033" evidence="2">
    <location>
        <begin position="17"/>
        <end position="205"/>
    </location>
</feature>
<feature type="compositionally biased region" description="Low complexity" evidence="1">
    <location>
        <begin position="170"/>
        <end position="184"/>
    </location>
</feature>
<dbReference type="OrthoDB" id="6117618at2759"/>
<protein>
    <submittedName>
        <fullName evidence="3">Uncharacterized protein</fullName>
    </submittedName>
</protein>
<name>A0A8S3RN98_MYTED</name>
<evidence type="ECO:0000313" key="3">
    <source>
        <dbReference type="EMBL" id="CAG2207849.1"/>
    </source>
</evidence>
<dbReference type="AlphaFoldDB" id="A0A8S3RN98"/>
<accession>A0A8S3RN98</accession>
<evidence type="ECO:0000313" key="4">
    <source>
        <dbReference type="Proteomes" id="UP000683360"/>
    </source>
</evidence>
<feature type="region of interest" description="Disordered" evidence="1">
    <location>
        <begin position="170"/>
        <end position="191"/>
    </location>
</feature>
<evidence type="ECO:0000256" key="2">
    <source>
        <dbReference type="SAM" id="SignalP"/>
    </source>
</evidence>
<dbReference type="EMBL" id="CAJPWZ010001093">
    <property type="protein sequence ID" value="CAG2207849.1"/>
    <property type="molecule type" value="Genomic_DNA"/>
</dbReference>
<comment type="caution">
    <text evidence="3">The sequence shown here is derived from an EMBL/GenBank/DDBJ whole genome shotgun (WGS) entry which is preliminary data.</text>
</comment>